<sequence>MMLTLALTFIALAIAGCTALAIFWPLSKVHLRDRHPNWKADLGKGNQWTWFLFGRYAQLKDNNLNGLARPAQVALWTIITGLGGAWVLWLLSEYFFK</sequence>
<keyword evidence="3" id="KW-1185">Reference proteome</keyword>
<evidence type="ECO:0000256" key="1">
    <source>
        <dbReference type="SAM" id="Phobius"/>
    </source>
</evidence>
<dbReference type="Proteomes" id="UP001356170">
    <property type="component" value="Unassembled WGS sequence"/>
</dbReference>
<name>A0ABU7V0J9_9GAMM</name>
<dbReference type="EMBL" id="JAZHBO010000002">
    <property type="protein sequence ID" value="MEF2156028.1"/>
    <property type="molecule type" value="Genomic_DNA"/>
</dbReference>
<proteinExistence type="predicted"/>
<evidence type="ECO:0000313" key="3">
    <source>
        <dbReference type="Proteomes" id="UP001356170"/>
    </source>
</evidence>
<organism evidence="2 3">
    <name type="scientific">Aquilutibacter rugosus</name>
    <dbReference type="NCBI Taxonomy" id="3115820"/>
    <lineage>
        <taxon>Bacteria</taxon>
        <taxon>Pseudomonadati</taxon>
        <taxon>Pseudomonadota</taxon>
        <taxon>Gammaproteobacteria</taxon>
        <taxon>Lysobacterales</taxon>
        <taxon>Lysobacteraceae</taxon>
        <taxon>Aquilutibacter</taxon>
    </lineage>
</organism>
<feature type="transmembrane region" description="Helical" evidence="1">
    <location>
        <begin position="73"/>
        <end position="91"/>
    </location>
</feature>
<reference evidence="2 3" key="1">
    <citation type="submission" date="2024-01" db="EMBL/GenBank/DDBJ databases">
        <title>Novel species of the genus Luteimonas isolated from rivers.</title>
        <authorList>
            <person name="Lu H."/>
        </authorList>
    </citation>
    <scope>NUCLEOTIDE SEQUENCE [LARGE SCALE GENOMIC DNA]</scope>
    <source>
        <strain evidence="2 3">FXH3W</strain>
    </source>
</reference>
<evidence type="ECO:0000313" key="2">
    <source>
        <dbReference type="EMBL" id="MEF2156028.1"/>
    </source>
</evidence>
<comment type="caution">
    <text evidence="2">The sequence shown here is derived from an EMBL/GenBank/DDBJ whole genome shotgun (WGS) entry which is preliminary data.</text>
</comment>
<keyword evidence="1" id="KW-0812">Transmembrane</keyword>
<evidence type="ECO:0008006" key="4">
    <source>
        <dbReference type="Google" id="ProtNLM"/>
    </source>
</evidence>
<keyword evidence="1" id="KW-1133">Transmembrane helix</keyword>
<protein>
    <recommendedName>
        <fullName evidence="4">Small integral membrane protein</fullName>
    </recommendedName>
</protein>
<gene>
    <name evidence="2" type="ORF">V3390_07265</name>
</gene>
<keyword evidence="1" id="KW-0472">Membrane</keyword>
<accession>A0ABU7V0J9</accession>